<dbReference type="Pfam" id="PF12893">
    <property type="entry name" value="Lumazine_bd_2"/>
    <property type="match status" value="1"/>
</dbReference>
<sequence>MHRFLTFFIAALLPFSAFADSPSDRQAVERAVLDYIESQHKADPEMMRRGLDKELAKRTYWQAEDGSEFIMKTDYETMVKVARTYNKDGNKFPPSPRVEIKILDIDNRVASVKLTADEWIDHMHLYKTAGNEWKILNVLWQYHDAKRQVSKPKK</sequence>
<reference evidence="2 3" key="1">
    <citation type="submission" date="2016-10" db="EMBL/GenBank/DDBJ databases">
        <authorList>
            <person name="de Groot N.N."/>
        </authorList>
    </citation>
    <scope>NUCLEOTIDE SEQUENCE [LARGE SCALE GENOMIC DNA]</scope>
    <source>
        <strain evidence="2 3">ATCC 43154</strain>
    </source>
</reference>
<dbReference type="STRING" id="758825.SAMN02982985_05160"/>
<dbReference type="RefSeq" id="WP_093390564.1">
    <property type="nucleotide sequence ID" value="NZ_FOTW01000030.1"/>
</dbReference>
<dbReference type="OrthoDB" id="5732224at2"/>
<organism evidence="2 3">
    <name type="scientific">Rugamonas rubra</name>
    <dbReference type="NCBI Taxonomy" id="758825"/>
    <lineage>
        <taxon>Bacteria</taxon>
        <taxon>Pseudomonadati</taxon>
        <taxon>Pseudomonadota</taxon>
        <taxon>Betaproteobacteria</taxon>
        <taxon>Burkholderiales</taxon>
        <taxon>Oxalobacteraceae</taxon>
        <taxon>Telluria group</taxon>
        <taxon>Rugamonas</taxon>
    </lineage>
</organism>
<gene>
    <name evidence="2" type="ORF">SAMN02982985_05160</name>
</gene>
<dbReference type="Proteomes" id="UP000199470">
    <property type="component" value="Unassembled WGS sequence"/>
</dbReference>
<protein>
    <submittedName>
        <fullName evidence="2">Putative lumazine-binding</fullName>
    </submittedName>
</protein>
<keyword evidence="1" id="KW-0732">Signal</keyword>
<dbReference type="InterPro" id="IPR032710">
    <property type="entry name" value="NTF2-like_dom_sf"/>
</dbReference>
<evidence type="ECO:0000313" key="2">
    <source>
        <dbReference type="EMBL" id="SFM74307.1"/>
    </source>
</evidence>
<name>A0A1I4TCL8_9BURK</name>
<accession>A0A1I4TCL8</accession>
<dbReference type="SUPFAM" id="SSF54427">
    <property type="entry name" value="NTF2-like"/>
    <property type="match status" value="1"/>
</dbReference>
<proteinExistence type="predicted"/>
<evidence type="ECO:0000313" key="3">
    <source>
        <dbReference type="Proteomes" id="UP000199470"/>
    </source>
</evidence>
<keyword evidence="3" id="KW-1185">Reference proteome</keyword>
<dbReference type="Gene3D" id="3.10.450.50">
    <property type="match status" value="1"/>
</dbReference>
<evidence type="ECO:0000256" key="1">
    <source>
        <dbReference type="SAM" id="SignalP"/>
    </source>
</evidence>
<dbReference type="EMBL" id="FOTW01000030">
    <property type="protein sequence ID" value="SFM74307.1"/>
    <property type="molecule type" value="Genomic_DNA"/>
</dbReference>
<dbReference type="InterPro" id="IPR039437">
    <property type="entry name" value="FrzH/put_lumazine-bd"/>
</dbReference>
<feature type="chain" id="PRO_5011681958" evidence="1">
    <location>
        <begin position="20"/>
        <end position="154"/>
    </location>
</feature>
<feature type="signal peptide" evidence="1">
    <location>
        <begin position="1"/>
        <end position="19"/>
    </location>
</feature>
<dbReference type="AlphaFoldDB" id="A0A1I4TCL8"/>